<dbReference type="WBParaSite" id="BTMF_0000578601-mRNA-1">
    <property type="protein sequence ID" value="BTMF_0000578601-mRNA-1"/>
    <property type="gene ID" value="BTMF_0000578601"/>
</dbReference>
<protein>
    <submittedName>
        <fullName evidence="3">Ovule protein</fullName>
    </submittedName>
</protein>
<dbReference type="Proteomes" id="UP000280834">
    <property type="component" value="Unassembled WGS sequence"/>
</dbReference>
<gene>
    <name evidence="1" type="ORF">BTMF_LOCUS5055</name>
</gene>
<evidence type="ECO:0000313" key="2">
    <source>
        <dbReference type="Proteomes" id="UP000280834"/>
    </source>
</evidence>
<organism evidence="3">
    <name type="scientific">Brugia timori</name>
    <dbReference type="NCBI Taxonomy" id="42155"/>
    <lineage>
        <taxon>Eukaryota</taxon>
        <taxon>Metazoa</taxon>
        <taxon>Ecdysozoa</taxon>
        <taxon>Nematoda</taxon>
        <taxon>Chromadorea</taxon>
        <taxon>Rhabditida</taxon>
        <taxon>Spirurina</taxon>
        <taxon>Spiruromorpha</taxon>
        <taxon>Filarioidea</taxon>
        <taxon>Onchocercidae</taxon>
        <taxon>Brugia</taxon>
    </lineage>
</organism>
<sequence length="99" mass="11234">KELGLYFCYLTHLHLHPRQSPCDRTPLPILLIKQSKPSTTTLDYESQSQSFINSAPLVLMSPQHCIIMLFIVSSFYPVLPIYLALSLFNVLSIVDIVVD</sequence>
<evidence type="ECO:0000313" key="1">
    <source>
        <dbReference type="EMBL" id="VDO17622.1"/>
    </source>
</evidence>
<dbReference type="AlphaFoldDB" id="A0A0R3QHC1"/>
<evidence type="ECO:0000313" key="3">
    <source>
        <dbReference type="WBParaSite" id="BTMF_0000578601-mRNA-1"/>
    </source>
</evidence>
<keyword evidence="2" id="KW-1185">Reference proteome</keyword>
<dbReference type="EMBL" id="UZAG01005251">
    <property type="protein sequence ID" value="VDO17622.1"/>
    <property type="molecule type" value="Genomic_DNA"/>
</dbReference>
<accession>A0A0R3QHC1</accession>
<name>A0A0R3QHC1_9BILA</name>
<proteinExistence type="predicted"/>
<reference evidence="3" key="1">
    <citation type="submission" date="2017-02" db="UniProtKB">
        <authorList>
            <consortium name="WormBaseParasite"/>
        </authorList>
    </citation>
    <scope>IDENTIFICATION</scope>
</reference>
<reference evidence="1 2" key="2">
    <citation type="submission" date="2018-11" db="EMBL/GenBank/DDBJ databases">
        <authorList>
            <consortium name="Pathogen Informatics"/>
        </authorList>
    </citation>
    <scope>NUCLEOTIDE SEQUENCE [LARGE SCALE GENOMIC DNA]</scope>
</reference>